<dbReference type="Proteomes" id="UP001215598">
    <property type="component" value="Unassembled WGS sequence"/>
</dbReference>
<dbReference type="AlphaFoldDB" id="A0AAD7JA95"/>
<reference evidence="2" key="1">
    <citation type="submission" date="2023-03" db="EMBL/GenBank/DDBJ databases">
        <title>Massive genome expansion in bonnet fungi (Mycena s.s.) driven by repeated elements and novel gene families across ecological guilds.</title>
        <authorList>
            <consortium name="Lawrence Berkeley National Laboratory"/>
            <person name="Harder C.B."/>
            <person name="Miyauchi S."/>
            <person name="Viragh M."/>
            <person name="Kuo A."/>
            <person name="Thoen E."/>
            <person name="Andreopoulos B."/>
            <person name="Lu D."/>
            <person name="Skrede I."/>
            <person name="Drula E."/>
            <person name="Henrissat B."/>
            <person name="Morin E."/>
            <person name="Kohler A."/>
            <person name="Barry K."/>
            <person name="LaButti K."/>
            <person name="Morin E."/>
            <person name="Salamov A."/>
            <person name="Lipzen A."/>
            <person name="Mereny Z."/>
            <person name="Hegedus B."/>
            <person name="Baldrian P."/>
            <person name="Stursova M."/>
            <person name="Weitz H."/>
            <person name="Taylor A."/>
            <person name="Grigoriev I.V."/>
            <person name="Nagy L.G."/>
            <person name="Martin F."/>
            <person name="Kauserud H."/>
        </authorList>
    </citation>
    <scope>NUCLEOTIDE SEQUENCE</scope>
    <source>
        <strain evidence="2">CBHHK182m</strain>
    </source>
</reference>
<sequence>MQMYVSISSPSSLRCSPSSLVFFLGAAPLPCSRPSPSPPHQPQRDGTASTPSLPLVIHSPCTTSIRYPCHRHHARAAASATNSSRAPSLNDADAESRLSGRGRAVLVFVIGSAVPLPPPRVENEILLALGGRCGRGRVVGCAAVGCKRIVGGARGWVACVDAVRTGGSWGVGGVRCGCIVRCGCRRTAGCASGEPGGEN</sequence>
<name>A0AAD7JA95_9AGAR</name>
<evidence type="ECO:0000256" key="1">
    <source>
        <dbReference type="SAM" id="MobiDB-lite"/>
    </source>
</evidence>
<protein>
    <submittedName>
        <fullName evidence="2">Uncharacterized protein</fullName>
    </submittedName>
</protein>
<evidence type="ECO:0000313" key="3">
    <source>
        <dbReference type="Proteomes" id="UP001215598"/>
    </source>
</evidence>
<accession>A0AAD7JA95</accession>
<proteinExistence type="predicted"/>
<feature type="region of interest" description="Disordered" evidence="1">
    <location>
        <begin position="33"/>
        <end position="53"/>
    </location>
</feature>
<organism evidence="2 3">
    <name type="scientific">Mycena metata</name>
    <dbReference type="NCBI Taxonomy" id="1033252"/>
    <lineage>
        <taxon>Eukaryota</taxon>
        <taxon>Fungi</taxon>
        <taxon>Dikarya</taxon>
        <taxon>Basidiomycota</taxon>
        <taxon>Agaricomycotina</taxon>
        <taxon>Agaricomycetes</taxon>
        <taxon>Agaricomycetidae</taxon>
        <taxon>Agaricales</taxon>
        <taxon>Marasmiineae</taxon>
        <taxon>Mycenaceae</taxon>
        <taxon>Mycena</taxon>
    </lineage>
</organism>
<gene>
    <name evidence="2" type="ORF">B0H16DRAFT_1536350</name>
</gene>
<comment type="caution">
    <text evidence="2">The sequence shown here is derived from an EMBL/GenBank/DDBJ whole genome shotgun (WGS) entry which is preliminary data.</text>
</comment>
<evidence type="ECO:0000313" key="2">
    <source>
        <dbReference type="EMBL" id="KAJ7757981.1"/>
    </source>
</evidence>
<dbReference type="EMBL" id="JARKIB010000043">
    <property type="protein sequence ID" value="KAJ7757981.1"/>
    <property type="molecule type" value="Genomic_DNA"/>
</dbReference>
<keyword evidence="3" id="KW-1185">Reference proteome</keyword>